<feature type="transmembrane region" description="Helical" evidence="1">
    <location>
        <begin position="62"/>
        <end position="82"/>
    </location>
</feature>
<keyword evidence="4" id="KW-1185">Reference proteome</keyword>
<keyword evidence="1" id="KW-0812">Transmembrane</keyword>
<dbReference type="Gene3D" id="3.40.50.1820">
    <property type="entry name" value="alpha/beta hydrolase"/>
    <property type="match status" value="1"/>
</dbReference>
<gene>
    <name evidence="3" type="ORF">SAMN05216454_101169</name>
</gene>
<protein>
    <submittedName>
        <fullName evidence="3">Alpha/beta hydrolase family protein</fullName>
    </submittedName>
</protein>
<dbReference type="EMBL" id="FODF01000001">
    <property type="protein sequence ID" value="SEN20341.1"/>
    <property type="molecule type" value="Genomic_DNA"/>
</dbReference>
<organism evidence="3 4">
    <name type="scientific">Peptostreptococcus russellii</name>
    <dbReference type="NCBI Taxonomy" id="215200"/>
    <lineage>
        <taxon>Bacteria</taxon>
        <taxon>Bacillati</taxon>
        <taxon>Bacillota</taxon>
        <taxon>Clostridia</taxon>
        <taxon>Peptostreptococcales</taxon>
        <taxon>Peptostreptococcaceae</taxon>
        <taxon>Peptostreptococcus</taxon>
    </lineage>
</organism>
<keyword evidence="1" id="KW-1133">Transmembrane helix</keyword>
<evidence type="ECO:0000313" key="4">
    <source>
        <dbReference type="Proteomes" id="UP000199512"/>
    </source>
</evidence>
<keyword evidence="1" id="KW-0472">Membrane</keyword>
<sequence length="306" mass="34729">MVVYLKEIKESKIRIKRDKKKKDDYDTLGITRELEKSLRIDDEVEKEKHRVKEKVRRKITKNVIAVFGVLVAISIVGFFVWLNDTYKTNEYAAHYMISTPHVEVENEKNGTLVFKPKSGASKTGVIIYPGQKIEPKSYARLSNMIANSKYTVYVPKLRFNFSSFSSNLASKIIKENPEITKWYLVAHSTSGDVALNEAANQKKILGVVFLGTYPSGDDLKLINKPVLSIWGTKDGILDFTKFNEYKNNMPSNAHFYEIVGGNNTNFADIETIPNDNKSIISAEEQQMQAANEIVSFIKGSEEQIKN</sequence>
<evidence type="ECO:0000259" key="2">
    <source>
        <dbReference type="Pfam" id="PF12695"/>
    </source>
</evidence>
<proteinExistence type="predicted"/>
<name>A0A1H8EL81_9FIRM</name>
<keyword evidence="3" id="KW-0378">Hydrolase</keyword>
<reference evidence="3 4" key="1">
    <citation type="submission" date="2016-10" db="EMBL/GenBank/DDBJ databases">
        <authorList>
            <person name="de Groot N.N."/>
        </authorList>
    </citation>
    <scope>NUCLEOTIDE SEQUENCE [LARGE SCALE GENOMIC DNA]</scope>
    <source>
        <strain evidence="3 4">Calf135</strain>
    </source>
</reference>
<dbReference type="Proteomes" id="UP000199512">
    <property type="component" value="Unassembled WGS sequence"/>
</dbReference>
<accession>A0A1H8EL81</accession>
<dbReference type="InterPro" id="IPR029058">
    <property type="entry name" value="AB_hydrolase_fold"/>
</dbReference>
<dbReference type="GO" id="GO:0016787">
    <property type="term" value="F:hydrolase activity"/>
    <property type="evidence" value="ECO:0007669"/>
    <property type="project" value="UniProtKB-KW"/>
</dbReference>
<evidence type="ECO:0000313" key="3">
    <source>
        <dbReference type="EMBL" id="SEN20341.1"/>
    </source>
</evidence>
<dbReference type="SUPFAM" id="SSF53474">
    <property type="entry name" value="alpha/beta-Hydrolases"/>
    <property type="match status" value="1"/>
</dbReference>
<dbReference type="STRING" id="215200.SAMN05216454_101169"/>
<dbReference type="InterPro" id="IPR029059">
    <property type="entry name" value="AB_hydrolase_5"/>
</dbReference>
<feature type="domain" description="Alpha/beta hydrolase fold-5" evidence="2">
    <location>
        <begin position="124"/>
        <end position="286"/>
    </location>
</feature>
<evidence type="ECO:0000256" key="1">
    <source>
        <dbReference type="SAM" id="Phobius"/>
    </source>
</evidence>
<dbReference type="Pfam" id="PF12695">
    <property type="entry name" value="Abhydrolase_5"/>
    <property type="match status" value="1"/>
</dbReference>
<dbReference type="AlphaFoldDB" id="A0A1H8EL81"/>